<evidence type="ECO:0000313" key="4">
    <source>
        <dbReference type="Proteomes" id="UP001600941"/>
    </source>
</evidence>
<evidence type="ECO:0008006" key="5">
    <source>
        <dbReference type="Google" id="ProtNLM"/>
    </source>
</evidence>
<dbReference type="RefSeq" id="WP_227211533.1">
    <property type="nucleotide sequence ID" value="NZ_BAABZQ010000001.1"/>
</dbReference>
<comment type="caution">
    <text evidence="3">The sequence shown here is derived from an EMBL/GenBank/DDBJ whole genome shotgun (WGS) entry which is preliminary data.</text>
</comment>
<accession>A0ABQ0BXX0</accession>
<protein>
    <recommendedName>
        <fullName evidence="5">Lipoprotein</fullName>
    </recommendedName>
</protein>
<feature type="signal peptide" evidence="2">
    <location>
        <begin position="1"/>
        <end position="21"/>
    </location>
</feature>
<evidence type="ECO:0000313" key="3">
    <source>
        <dbReference type="EMBL" id="GAA6501381.1"/>
    </source>
</evidence>
<feature type="compositionally biased region" description="Polar residues" evidence="1">
    <location>
        <begin position="77"/>
        <end position="95"/>
    </location>
</feature>
<proteinExistence type="predicted"/>
<dbReference type="Proteomes" id="UP001600941">
    <property type="component" value="Unassembled WGS sequence"/>
</dbReference>
<sequence length="228" mass="24693">MRTGKIMVLAAAAILSASLLAGCGSSNEDKDTKTKTEDTAKKDKTAENDKNKKKEEAKVIEPKKKTEDVKVSDKSDNSGSQETAGGEENSNQDKTAGQEQTDSQEQSEESNESGTQENTDESSENQDAYTDEEGHYDPSGGRETYETAGYVLDVNGNTMRIDEENIGGRTYGGEGEDRAVEYNIGMAIVDCPVIIKSGLSVEVEYYVEDGVNYAVHIYSDGDEKEPIG</sequence>
<feature type="chain" id="PRO_5047437528" description="Lipoprotein" evidence="2">
    <location>
        <begin position="22"/>
        <end position="228"/>
    </location>
</feature>
<keyword evidence="4" id="KW-1185">Reference proteome</keyword>
<name>A0ABQ0BXX0_9FIRM</name>
<feature type="region of interest" description="Disordered" evidence="1">
    <location>
        <begin position="21"/>
        <end position="144"/>
    </location>
</feature>
<gene>
    <name evidence="3" type="ORF">K340107D12_41970</name>
</gene>
<feature type="compositionally biased region" description="Basic and acidic residues" evidence="1">
    <location>
        <begin position="27"/>
        <end position="76"/>
    </location>
</feature>
<dbReference type="PROSITE" id="PS51257">
    <property type="entry name" value="PROKAR_LIPOPROTEIN"/>
    <property type="match status" value="1"/>
</dbReference>
<keyword evidence="2" id="KW-0732">Signal</keyword>
<organism evidence="3 4">
    <name type="scientific">Blautia parvula</name>
    <dbReference type="NCBI Taxonomy" id="2877527"/>
    <lineage>
        <taxon>Bacteria</taxon>
        <taxon>Bacillati</taxon>
        <taxon>Bacillota</taxon>
        <taxon>Clostridia</taxon>
        <taxon>Lachnospirales</taxon>
        <taxon>Lachnospiraceae</taxon>
        <taxon>Blautia</taxon>
    </lineage>
</organism>
<dbReference type="EMBL" id="BAABZQ010000001">
    <property type="protein sequence ID" value="GAA6501381.1"/>
    <property type="molecule type" value="Genomic_DNA"/>
</dbReference>
<evidence type="ECO:0000256" key="2">
    <source>
        <dbReference type="SAM" id="SignalP"/>
    </source>
</evidence>
<reference evidence="3 4" key="1">
    <citation type="submission" date="2024-04" db="EMBL/GenBank/DDBJ databases">
        <title>Defined microbial consortia suppress multidrug-resistant proinflammatory Enterobacteriaceae via ecological control.</title>
        <authorList>
            <person name="Furuichi M."/>
            <person name="Kawaguchi T."/>
            <person name="Pust M."/>
            <person name="Yasuma K."/>
            <person name="Plichta D."/>
            <person name="Hasegawa N."/>
            <person name="Ohya T."/>
            <person name="Bhattarai S."/>
            <person name="Sasajima S."/>
            <person name="Aoto Y."/>
            <person name="Tuganbaev T."/>
            <person name="Yaginuma M."/>
            <person name="Ueda M."/>
            <person name="Okahashi N."/>
            <person name="Amafuji K."/>
            <person name="Kiridooshi Y."/>
            <person name="Sugita K."/>
            <person name="Strazar M."/>
            <person name="Skelly A."/>
            <person name="Suda W."/>
            <person name="Hattori M."/>
            <person name="Nakamoto N."/>
            <person name="Caballero S."/>
            <person name="Norman J."/>
            <person name="Olle B."/>
            <person name="Tanoue T."/>
            <person name="Arita M."/>
            <person name="Bucci V."/>
            <person name="Atarashi K."/>
            <person name="Xavier R."/>
            <person name="Honda K."/>
        </authorList>
    </citation>
    <scope>NUCLEOTIDE SEQUENCE [LARGE SCALE GENOMIC DNA]</scope>
    <source>
        <strain evidence="4">k34-0107-D12</strain>
    </source>
</reference>
<evidence type="ECO:0000256" key="1">
    <source>
        <dbReference type="SAM" id="MobiDB-lite"/>
    </source>
</evidence>